<dbReference type="Proteomes" id="UP001219525">
    <property type="component" value="Unassembled WGS sequence"/>
</dbReference>
<proteinExistence type="predicted"/>
<protein>
    <submittedName>
        <fullName evidence="1">Uncharacterized protein</fullName>
    </submittedName>
</protein>
<sequence length="370" mass="40831">MIKPSIPHRLALLAFNSSPGGIAALWSLYESRICVSLGLLPRRRGLRSRVRLQAPSPVACVVKIRPSRAPVKHQPNALRNNGGMRHACARSAPMPVCGGVRSRVRLRAHSLIAHMAEICPLRASPRRRRHPDARRHHQDALYHNVHARRAALDGTPALAHPYRTCGGNRLVTRPTRRRRRPDLRAAPPQHSAQQCDMRTELRARAHLRTTATLCTSMRTRTELRAWAYLRAPTHIVHVVETRRDGVGGEVHFVFWCGLCMPGTCPMRARAGPVAWPNEAVVPSRRAAAPQHSVQQRACGAAPAVPPGCIPIAYAAEFAPEAPSLDVYTVPVITSLHVPFMAKEFFGSEKNFRLQLGPGGLLEDQNHSGAF</sequence>
<evidence type="ECO:0000313" key="1">
    <source>
        <dbReference type="EMBL" id="KAJ7192902.1"/>
    </source>
</evidence>
<keyword evidence="2" id="KW-1185">Reference proteome</keyword>
<dbReference type="AlphaFoldDB" id="A0AAD6UR99"/>
<reference evidence="1" key="1">
    <citation type="submission" date="2023-03" db="EMBL/GenBank/DDBJ databases">
        <title>Massive genome expansion in bonnet fungi (Mycena s.s.) driven by repeated elements and novel gene families across ecological guilds.</title>
        <authorList>
            <consortium name="Lawrence Berkeley National Laboratory"/>
            <person name="Harder C.B."/>
            <person name="Miyauchi S."/>
            <person name="Viragh M."/>
            <person name="Kuo A."/>
            <person name="Thoen E."/>
            <person name="Andreopoulos B."/>
            <person name="Lu D."/>
            <person name="Skrede I."/>
            <person name="Drula E."/>
            <person name="Henrissat B."/>
            <person name="Morin E."/>
            <person name="Kohler A."/>
            <person name="Barry K."/>
            <person name="LaButti K."/>
            <person name="Morin E."/>
            <person name="Salamov A."/>
            <person name="Lipzen A."/>
            <person name="Mereny Z."/>
            <person name="Hegedus B."/>
            <person name="Baldrian P."/>
            <person name="Stursova M."/>
            <person name="Weitz H."/>
            <person name="Taylor A."/>
            <person name="Grigoriev I.V."/>
            <person name="Nagy L.G."/>
            <person name="Martin F."/>
            <person name="Kauserud H."/>
        </authorList>
    </citation>
    <scope>NUCLEOTIDE SEQUENCE</scope>
    <source>
        <strain evidence="1">9144</strain>
    </source>
</reference>
<organism evidence="1 2">
    <name type="scientific">Mycena pura</name>
    <dbReference type="NCBI Taxonomy" id="153505"/>
    <lineage>
        <taxon>Eukaryota</taxon>
        <taxon>Fungi</taxon>
        <taxon>Dikarya</taxon>
        <taxon>Basidiomycota</taxon>
        <taxon>Agaricomycotina</taxon>
        <taxon>Agaricomycetes</taxon>
        <taxon>Agaricomycetidae</taxon>
        <taxon>Agaricales</taxon>
        <taxon>Marasmiineae</taxon>
        <taxon>Mycenaceae</taxon>
        <taxon>Mycena</taxon>
    </lineage>
</organism>
<accession>A0AAD6UR99</accession>
<gene>
    <name evidence="1" type="ORF">GGX14DRAFT_405959</name>
</gene>
<evidence type="ECO:0000313" key="2">
    <source>
        <dbReference type="Proteomes" id="UP001219525"/>
    </source>
</evidence>
<name>A0AAD6UR99_9AGAR</name>
<dbReference type="EMBL" id="JARJCW010000114">
    <property type="protein sequence ID" value="KAJ7192902.1"/>
    <property type="molecule type" value="Genomic_DNA"/>
</dbReference>
<comment type="caution">
    <text evidence="1">The sequence shown here is derived from an EMBL/GenBank/DDBJ whole genome shotgun (WGS) entry which is preliminary data.</text>
</comment>